<dbReference type="InterPro" id="IPR018181">
    <property type="entry name" value="Heat_shock_70_CS"/>
</dbReference>
<dbReference type="Gene3D" id="3.30.420.40">
    <property type="match status" value="2"/>
</dbReference>
<feature type="compositionally biased region" description="Basic and acidic residues" evidence="6">
    <location>
        <begin position="571"/>
        <end position="587"/>
    </location>
</feature>
<feature type="region of interest" description="Disordered" evidence="6">
    <location>
        <begin position="568"/>
        <end position="598"/>
    </location>
</feature>
<keyword evidence="2 5" id="KW-0547">Nucleotide-binding</keyword>
<evidence type="ECO:0000256" key="4">
    <source>
        <dbReference type="ARBA" id="ARBA00023186"/>
    </source>
</evidence>
<accession>A0A4U8YIB5</accession>
<dbReference type="Gene3D" id="3.90.640.10">
    <property type="entry name" value="Actin, Chain A, domain 4"/>
    <property type="match status" value="1"/>
</dbReference>
<sequence>MDRVIGIDLGTSNTVAAVVDNGRARIIPNREGERLTPSVYAETEEGRGLVGSAARQRLAGGGGDAVSSVKRLMGSGRQVMVRGTPRSPKEISAAIMARVRADAEKALGGPVTQAVITVPAYFHHAAREETRQAGRDAGFEVLRIINEPTAAALAYGLHRQELSTVLVWDLGGGTFDVSVLELAEGFFEVRAVCGDNRLGGDDWDRRFADHVAARIKASCGVDIRGDSQVLARLGLVCEGVKKRLSDKPVARLSLQHLSGAPRGVAAFEEVMERSVFEAATEDLANRLLAPTERALSDAGLSADDIDRVLLVGGATRMPGIRALAESFFRQRPCLDVNPDEVVAIGAAVQAGIITGEIRDVVLVDVTPLSLGIESQGGLFARIIPRNTTIPTSAQELFTTARDGQETMDIHVLQGEREMASDNISLGAFQLSGIPPLPRGQAHVEVCFSIDADGIVTVSAENLQTESRETLSIDAMKEMKDEEVSRVLADAEACAQGDLEKREQIEAATRAETLMRSVEALLEDPSASMAEVLVQKIEAHVALCREALERGSALEIRSRCAALQSLVSTSDPHAKESGHETPIEHHAPFDQTRPAPEAP</sequence>
<dbReference type="PROSITE" id="PS01036">
    <property type="entry name" value="HSP70_3"/>
    <property type="match status" value="1"/>
</dbReference>
<evidence type="ECO:0000313" key="8">
    <source>
        <dbReference type="Proteomes" id="UP000507962"/>
    </source>
</evidence>
<evidence type="ECO:0000313" key="7">
    <source>
        <dbReference type="EMBL" id="VFQ43057.1"/>
    </source>
</evidence>
<organism evidence="7 8">
    <name type="scientific">Desulfoluna butyratoxydans</name>
    <dbReference type="NCBI Taxonomy" id="231438"/>
    <lineage>
        <taxon>Bacteria</taxon>
        <taxon>Pseudomonadati</taxon>
        <taxon>Thermodesulfobacteriota</taxon>
        <taxon>Desulfobacteria</taxon>
        <taxon>Desulfobacterales</taxon>
        <taxon>Desulfolunaceae</taxon>
        <taxon>Desulfoluna</taxon>
    </lineage>
</organism>
<dbReference type="FunFam" id="3.30.420.40:FF:000071">
    <property type="entry name" value="Molecular chaperone DnaK"/>
    <property type="match status" value="1"/>
</dbReference>
<dbReference type="GO" id="GO:0005524">
    <property type="term" value="F:ATP binding"/>
    <property type="evidence" value="ECO:0007669"/>
    <property type="project" value="UniProtKB-KW"/>
</dbReference>
<dbReference type="PRINTS" id="PR00301">
    <property type="entry name" value="HEATSHOCK70"/>
</dbReference>
<evidence type="ECO:0000256" key="3">
    <source>
        <dbReference type="ARBA" id="ARBA00022840"/>
    </source>
</evidence>
<keyword evidence="4" id="KW-0143">Chaperone</keyword>
<dbReference type="SUPFAM" id="SSF100920">
    <property type="entry name" value="Heat shock protein 70kD (HSP70), peptide-binding domain"/>
    <property type="match status" value="1"/>
</dbReference>
<dbReference type="RefSeq" id="WP_180137249.1">
    <property type="nucleotide sequence ID" value="NZ_CAADHO010000001.1"/>
</dbReference>
<gene>
    <name evidence="7" type="ORF">MSL71_6840</name>
</gene>
<dbReference type="FunFam" id="3.90.640.10:FF:000003">
    <property type="entry name" value="Molecular chaperone DnaK"/>
    <property type="match status" value="1"/>
</dbReference>
<dbReference type="Pfam" id="PF00012">
    <property type="entry name" value="HSP70"/>
    <property type="match status" value="1"/>
</dbReference>
<evidence type="ECO:0000256" key="2">
    <source>
        <dbReference type="ARBA" id="ARBA00022741"/>
    </source>
</evidence>
<dbReference type="PANTHER" id="PTHR19375">
    <property type="entry name" value="HEAT SHOCK PROTEIN 70KDA"/>
    <property type="match status" value="1"/>
</dbReference>
<evidence type="ECO:0000256" key="1">
    <source>
        <dbReference type="ARBA" id="ARBA00007381"/>
    </source>
</evidence>
<dbReference type="SUPFAM" id="SSF53067">
    <property type="entry name" value="Actin-like ATPase domain"/>
    <property type="match status" value="2"/>
</dbReference>
<dbReference type="InterPro" id="IPR029047">
    <property type="entry name" value="HSP70_peptide-bd_sf"/>
</dbReference>
<keyword evidence="8" id="KW-1185">Reference proteome</keyword>
<evidence type="ECO:0000256" key="5">
    <source>
        <dbReference type="RuleBase" id="RU003322"/>
    </source>
</evidence>
<dbReference type="GO" id="GO:0140662">
    <property type="term" value="F:ATP-dependent protein folding chaperone"/>
    <property type="evidence" value="ECO:0007669"/>
    <property type="project" value="InterPro"/>
</dbReference>
<dbReference type="InterPro" id="IPR013126">
    <property type="entry name" value="Hsp_70_fam"/>
</dbReference>
<name>A0A4U8YIB5_9BACT</name>
<dbReference type="EMBL" id="CAADHO010000001">
    <property type="protein sequence ID" value="VFQ43057.1"/>
    <property type="molecule type" value="Genomic_DNA"/>
</dbReference>
<evidence type="ECO:0000256" key="6">
    <source>
        <dbReference type="SAM" id="MobiDB-lite"/>
    </source>
</evidence>
<dbReference type="Proteomes" id="UP000507962">
    <property type="component" value="Unassembled WGS sequence"/>
</dbReference>
<protein>
    <submittedName>
        <fullName evidence="7">Hsp70 protein</fullName>
    </submittedName>
</protein>
<comment type="similarity">
    <text evidence="1 5">Belongs to the heat shock protein 70 family.</text>
</comment>
<keyword evidence="3 5" id="KW-0067">ATP-binding</keyword>
<dbReference type="InterPro" id="IPR043129">
    <property type="entry name" value="ATPase_NBD"/>
</dbReference>
<dbReference type="AlphaFoldDB" id="A0A4U8YIB5"/>
<proteinExistence type="inferred from homology"/>
<reference evidence="7 8" key="1">
    <citation type="submission" date="2019-03" db="EMBL/GenBank/DDBJ databases">
        <authorList>
            <person name="Nijsse B."/>
        </authorList>
    </citation>
    <scope>NUCLEOTIDE SEQUENCE [LARGE SCALE GENOMIC DNA]</scope>
    <source>
        <strain evidence="7">Desulfoluna butyratoxydans MSL71</strain>
    </source>
</reference>
<dbReference type="Gene3D" id="2.60.34.10">
    <property type="entry name" value="Substrate Binding Domain Of DNAk, Chain A, domain 1"/>
    <property type="match status" value="1"/>
</dbReference>